<dbReference type="Proteomes" id="UP000233551">
    <property type="component" value="Unassembled WGS sequence"/>
</dbReference>
<sequence>MGQARKGEERECLLKVNAESTCKARKINAESMGQARKGEERECLLKVNAESTVYGPECGRSSGPALRAFGSRGSGVSTFPWGRVTDTLERRSRHLSFYDP</sequence>
<accession>A0A2I0ITE7</accession>
<dbReference type="AlphaFoldDB" id="A0A2I0ITE7"/>
<organism evidence="1 2">
    <name type="scientific">Punica granatum</name>
    <name type="common">Pomegranate</name>
    <dbReference type="NCBI Taxonomy" id="22663"/>
    <lineage>
        <taxon>Eukaryota</taxon>
        <taxon>Viridiplantae</taxon>
        <taxon>Streptophyta</taxon>
        <taxon>Embryophyta</taxon>
        <taxon>Tracheophyta</taxon>
        <taxon>Spermatophyta</taxon>
        <taxon>Magnoliopsida</taxon>
        <taxon>eudicotyledons</taxon>
        <taxon>Gunneridae</taxon>
        <taxon>Pentapetalae</taxon>
        <taxon>rosids</taxon>
        <taxon>malvids</taxon>
        <taxon>Myrtales</taxon>
        <taxon>Lythraceae</taxon>
        <taxon>Punica</taxon>
    </lineage>
</organism>
<proteinExistence type="predicted"/>
<reference evidence="1 2" key="1">
    <citation type="submission" date="2017-11" db="EMBL/GenBank/DDBJ databases">
        <title>De-novo sequencing of pomegranate (Punica granatum L.) genome.</title>
        <authorList>
            <person name="Akparov Z."/>
            <person name="Amiraslanov A."/>
            <person name="Hajiyeva S."/>
            <person name="Abbasov M."/>
            <person name="Kaur K."/>
            <person name="Hamwieh A."/>
            <person name="Solovyev V."/>
            <person name="Salamov A."/>
            <person name="Braich B."/>
            <person name="Kosarev P."/>
            <person name="Mahmoud A."/>
            <person name="Hajiyev E."/>
            <person name="Babayeva S."/>
            <person name="Izzatullayeva V."/>
            <person name="Mammadov A."/>
            <person name="Mammadov A."/>
            <person name="Sharifova S."/>
            <person name="Ojaghi J."/>
            <person name="Eynullazada K."/>
            <person name="Bayramov B."/>
            <person name="Abdulazimova A."/>
            <person name="Shahmuradov I."/>
        </authorList>
    </citation>
    <scope>NUCLEOTIDE SEQUENCE [LARGE SCALE GENOMIC DNA]</scope>
    <source>
        <strain evidence="2">cv. AG2017</strain>
        <tissue evidence="1">Leaf</tissue>
    </source>
</reference>
<name>A0A2I0ITE7_PUNGR</name>
<evidence type="ECO:0000313" key="2">
    <source>
        <dbReference type="Proteomes" id="UP000233551"/>
    </source>
</evidence>
<keyword evidence="2" id="KW-1185">Reference proteome</keyword>
<comment type="caution">
    <text evidence="1">The sequence shown here is derived from an EMBL/GenBank/DDBJ whole genome shotgun (WGS) entry which is preliminary data.</text>
</comment>
<dbReference type="EMBL" id="PGOL01002521">
    <property type="protein sequence ID" value="PKI47291.1"/>
    <property type="molecule type" value="Genomic_DNA"/>
</dbReference>
<gene>
    <name evidence="1" type="ORF">CRG98_032315</name>
</gene>
<protein>
    <submittedName>
        <fullName evidence="1">Uncharacterized protein</fullName>
    </submittedName>
</protein>
<evidence type="ECO:0000313" key="1">
    <source>
        <dbReference type="EMBL" id="PKI47291.1"/>
    </source>
</evidence>